<keyword evidence="14 20" id="KW-0472">Membrane</keyword>
<dbReference type="CDD" id="cd06899">
    <property type="entry name" value="lectin_legume_LecRK_Arcelin_ConA"/>
    <property type="match status" value="1"/>
</dbReference>
<evidence type="ECO:0000256" key="19">
    <source>
        <dbReference type="SAM" id="MobiDB-lite"/>
    </source>
</evidence>
<comment type="catalytic activity">
    <reaction evidence="17">
        <text>L-seryl-[protein] + ATP = O-phospho-L-seryl-[protein] + ADP + H(+)</text>
        <dbReference type="Rhea" id="RHEA:17989"/>
        <dbReference type="Rhea" id="RHEA-COMP:9863"/>
        <dbReference type="Rhea" id="RHEA-COMP:11604"/>
        <dbReference type="ChEBI" id="CHEBI:15378"/>
        <dbReference type="ChEBI" id="CHEBI:29999"/>
        <dbReference type="ChEBI" id="CHEBI:30616"/>
        <dbReference type="ChEBI" id="CHEBI:83421"/>
        <dbReference type="ChEBI" id="CHEBI:456216"/>
        <dbReference type="EC" id="2.7.11.1"/>
    </reaction>
</comment>
<evidence type="ECO:0000256" key="15">
    <source>
        <dbReference type="ARBA" id="ARBA00023170"/>
    </source>
</evidence>
<dbReference type="Gene3D" id="1.10.510.10">
    <property type="entry name" value="Transferase(Phosphotransferase) domain 1"/>
    <property type="match status" value="1"/>
</dbReference>
<comment type="caution">
    <text evidence="23">The sequence shown here is derived from an EMBL/GenBank/DDBJ whole genome shotgun (WGS) entry which is preliminary data.</text>
</comment>
<dbReference type="InterPro" id="IPR050528">
    <property type="entry name" value="L-type_Lectin-RKs"/>
</dbReference>
<dbReference type="GO" id="GO:0030246">
    <property type="term" value="F:carbohydrate binding"/>
    <property type="evidence" value="ECO:0007669"/>
    <property type="project" value="UniProtKB-KW"/>
</dbReference>
<comment type="subcellular location">
    <subcellularLocation>
        <location evidence="1">Membrane</location>
        <topology evidence="1">Single-pass type I membrane protein</topology>
    </subcellularLocation>
</comment>
<evidence type="ECO:0000256" key="11">
    <source>
        <dbReference type="ARBA" id="ARBA00022777"/>
    </source>
</evidence>
<dbReference type="EMBL" id="JBCGBO010000002">
    <property type="protein sequence ID" value="KAK9223811.1"/>
    <property type="molecule type" value="Genomic_DNA"/>
</dbReference>
<dbReference type="GO" id="GO:0004674">
    <property type="term" value="F:protein serine/threonine kinase activity"/>
    <property type="evidence" value="ECO:0007669"/>
    <property type="project" value="UniProtKB-KW"/>
</dbReference>
<keyword evidence="24" id="KW-1185">Reference proteome</keyword>
<dbReference type="Pfam" id="PF00069">
    <property type="entry name" value="Pkinase"/>
    <property type="match status" value="1"/>
</dbReference>
<dbReference type="EC" id="2.7.11.1" evidence="4"/>
<dbReference type="FunFam" id="3.30.200.20:FF:000621">
    <property type="entry name" value="Putative L-type lectin-domain containing receptor kinase VII.2"/>
    <property type="match status" value="1"/>
</dbReference>
<dbReference type="SUPFAM" id="SSF49899">
    <property type="entry name" value="Concanavalin A-like lectins/glucanases"/>
    <property type="match status" value="1"/>
</dbReference>
<evidence type="ECO:0000256" key="9">
    <source>
        <dbReference type="ARBA" id="ARBA00022734"/>
    </source>
</evidence>
<dbReference type="InterPro" id="IPR013320">
    <property type="entry name" value="ConA-like_dom_sf"/>
</dbReference>
<dbReference type="InterPro" id="IPR017441">
    <property type="entry name" value="Protein_kinase_ATP_BS"/>
</dbReference>
<gene>
    <name evidence="23" type="ORF">WN944_012259</name>
</gene>
<evidence type="ECO:0000256" key="8">
    <source>
        <dbReference type="ARBA" id="ARBA00022729"/>
    </source>
</evidence>
<evidence type="ECO:0000256" key="7">
    <source>
        <dbReference type="ARBA" id="ARBA00022692"/>
    </source>
</evidence>
<keyword evidence="8 21" id="KW-0732">Signal</keyword>
<dbReference type="Gene3D" id="3.30.200.20">
    <property type="entry name" value="Phosphorylase Kinase, domain 1"/>
    <property type="match status" value="1"/>
</dbReference>
<dbReference type="InterPro" id="IPR000719">
    <property type="entry name" value="Prot_kinase_dom"/>
</dbReference>
<dbReference type="GO" id="GO:0005524">
    <property type="term" value="F:ATP binding"/>
    <property type="evidence" value="ECO:0007669"/>
    <property type="project" value="UniProtKB-UniRule"/>
</dbReference>
<dbReference type="PROSITE" id="PS00107">
    <property type="entry name" value="PROTEIN_KINASE_ATP"/>
    <property type="match status" value="1"/>
</dbReference>
<dbReference type="Proteomes" id="UP001428341">
    <property type="component" value="Unassembled WGS sequence"/>
</dbReference>
<feature type="domain" description="Protein kinase" evidence="22">
    <location>
        <begin position="368"/>
        <end position="642"/>
    </location>
</feature>
<feature type="binding site" evidence="18">
    <location>
        <position position="397"/>
    </location>
    <ligand>
        <name>ATP</name>
        <dbReference type="ChEBI" id="CHEBI:30616"/>
    </ligand>
</feature>
<feature type="compositionally biased region" description="Low complexity" evidence="19">
    <location>
        <begin position="181"/>
        <end position="194"/>
    </location>
</feature>
<evidence type="ECO:0000313" key="23">
    <source>
        <dbReference type="EMBL" id="KAK9223811.1"/>
    </source>
</evidence>
<keyword evidence="10 18" id="KW-0547">Nucleotide-binding</keyword>
<dbReference type="SMART" id="SM00220">
    <property type="entry name" value="S_TKc"/>
    <property type="match status" value="1"/>
</dbReference>
<comment type="similarity">
    <text evidence="2">In the N-terminal section; belongs to the leguminous lectin family.</text>
</comment>
<evidence type="ECO:0000256" key="5">
    <source>
        <dbReference type="ARBA" id="ARBA00022527"/>
    </source>
</evidence>
<comment type="similarity">
    <text evidence="3">In the C-terminal section; belongs to the protein kinase superfamily. Ser/Thr protein kinase family.</text>
</comment>
<feature type="transmembrane region" description="Helical" evidence="20">
    <location>
        <begin position="308"/>
        <end position="331"/>
    </location>
</feature>
<comment type="catalytic activity">
    <reaction evidence="16">
        <text>L-threonyl-[protein] + ATP = O-phospho-L-threonyl-[protein] + ADP + H(+)</text>
        <dbReference type="Rhea" id="RHEA:46608"/>
        <dbReference type="Rhea" id="RHEA-COMP:11060"/>
        <dbReference type="Rhea" id="RHEA-COMP:11605"/>
        <dbReference type="ChEBI" id="CHEBI:15378"/>
        <dbReference type="ChEBI" id="CHEBI:30013"/>
        <dbReference type="ChEBI" id="CHEBI:30616"/>
        <dbReference type="ChEBI" id="CHEBI:61977"/>
        <dbReference type="ChEBI" id="CHEBI:456216"/>
        <dbReference type="EC" id="2.7.11.1"/>
    </reaction>
</comment>
<dbReference type="GO" id="GO:0016020">
    <property type="term" value="C:membrane"/>
    <property type="evidence" value="ECO:0007669"/>
    <property type="project" value="UniProtKB-SubCell"/>
</dbReference>
<dbReference type="AlphaFoldDB" id="A0AAP0QZH3"/>
<protein>
    <recommendedName>
        <fullName evidence="4">non-specific serine/threonine protein kinase</fullName>
        <ecNumber evidence="4">2.7.11.1</ecNumber>
    </recommendedName>
</protein>
<dbReference type="InterPro" id="IPR008271">
    <property type="entry name" value="Ser/Thr_kinase_AS"/>
</dbReference>
<sequence>MKNQPKPLLFSLLLSIFLSLESISAVDFVFNGFNSSNLSLYGIATVESRILTLTNSTTFTIGRALYPSKIPTKRPNSSYVYPFSTSFIFAMAPYKGVLAGHGLVFLFVPFNGIKGATEAQHLGLFNRTNDGNSSNHVFGVEFDVFKNQEFNDIDENHVGIDVNSLTSVSAHAAGYWPDNQTDSSGSNSNSNSGTGDDEKSFKELKLNNGKNYQVWIDYADSFINITMVEAGMKRPKRPLLSVPLNLSGVLEDEMYVGFTAATGQLVESHKILAWSFSNTKFSLSEELITSGLPSFVLPKDSIFKSKGFIAGVTVGGLFIIVAVVLCSLFLIKRKQRRAREREEMEDWELEYWPHRITYQEIEAATKGFSEENVIGVGGNGKVYKGVLEGGGAEIAVKRISHENDGGTRAFLAEISSLGRLKHKSLVGLRGWCKREKGSLMLVYDYMENGSLDKWIFQCDGSMMLSCEERIRVLKDVAAGVLYLHEGWEKKVLHRDIKSSNVLLDKEMNGRLGDFGLARMHGHGQVASTTRVVGTVGYLAPEVFSSGRASTQTDVFGFGILILEVLSGRRPIEEGKPNLVEMVWELMVQGKLLDALDARLRAKGGFDEEEVERVLHLGLLCAYPDPRARPTMRQVVKVLEGKIEAGIENETEDMDAYLLQQVKSKDMWANYSRSFGYGYATHPTFHDIRQSNSYSMSLSWSNTIMEGR</sequence>
<evidence type="ECO:0000256" key="2">
    <source>
        <dbReference type="ARBA" id="ARBA00008536"/>
    </source>
</evidence>
<proteinExistence type="inferred from homology"/>
<reference evidence="23 24" key="1">
    <citation type="submission" date="2024-05" db="EMBL/GenBank/DDBJ databases">
        <title>Haplotype-resolved chromosome-level genome assembly of Huyou (Citrus changshanensis).</title>
        <authorList>
            <person name="Miao C."/>
            <person name="Chen W."/>
            <person name="Wu Y."/>
            <person name="Wang L."/>
            <person name="Zhao S."/>
            <person name="Grierson D."/>
            <person name="Xu C."/>
            <person name="Chen K."/>
        </authorList>
    </citation>
    <scope>NUCLEOTIDE SEQUENCE [LARGE SCALE GENOMIC DNA]</scope>
    <source>
        <strain evidence="23">01-14</strain>
        <tissue evidence="23">Leaf</tissue>
    </source>
</reference>
<name>A0AAP0QZH3_9ROSI</name>
<feature type="chain" id="PRO_5042851723" description="non-specific serine/threonine protein kinase" evidence="21">
    <location>
        <begin position="26"/>
        <end position="707"/>
    </location>
</feature>
<evidence type="ECO:0000256" key="1">
    <source>
        <dbReference type="ARBA" id="ARBA00004479"/>
    </source>
</evidence>
<evidence type="ECO:0000256" key="21">
    <source>
        <dbReference type="SAM" id="SignalP"/>
    </source>
</evidence>
<dbReference type="FunFam" id="1.10.510.10:FF:000108">
    <property type="entry name" value="L-type lectin-domain containing receptor kinase S.4"/>
    <property type="match status" value="1"/>
</dbReference>
<dbReference type="SUPFAM" id="SSF56112">
    <property type="entry name" value="Protein kinase-like (PK-like)"/>
    <property type="match status" value="1"/>
</dbReference>
<evidence type="ECO:0000256" key="12">
    <source>
        <dbReference type="ARBA" id="ARBA00022840"/>
    </source>
</evidence>
<dbReference type="CDD" id="cd14066">
    <property type="entry name" value="STKc_IRAK"/>
    <property type="match status" value="1"/>
</dbReference>
<keyword evidence="13 20" id="KW-1133">Transmembrane helix</keyword>
<evidence type="ECO:0000256" key="6">
    <source>
        <dbReference type="ARBA" id="ARBA00022679"/>
    </source>
</evidence>
<evidence type="ECO:0000256" key="16">
    <source>
        <dbReference type="ARBA" id="ARBA00047899"/>
    </source>
</evidence>
<evidence type="ECO:0000256" key="20">
    <source>
        <dbReference type="SAM" id="Phobius"/>
    </source>
</evidence>
<evidence type="ECO:0000256" key="18">
    <source>
        <dbReference type="PROSITE-ProRule" id="PRU10141"/>
    </source>
</evidence>
<dbReference type="PANTHER" id="PTHR27007">
    <property type="match status" value="1"/>
</dbReference>
<dbReference type="InterPro" id="IPR001220">
    <property type="entry name" value="Legume_lectin_dom"/>
</dbReference>
<evidence type="ECO:0000256" key="4">
    <source>
        <dbReference type="ARBA" id="ARBA00012513"/>
    </source>
</evidence>
<dbReference type="PROSITE" id="PS00108">
    <property type="entry name" value="PROTEIN_KINASE_ST"/>
    <property type="match status" value="1"/>
</dbReference>
<evidence type="ECO:0000313" key="24">
    <source>
        <dbReference type="Proteomes" id="UP001428341"/>
    </source>
</evidence>
<feature type="region of interest" description="Disordered" evidence="19">
    <location>
        <begin position="176"/>
        <end position="200"/>
    </location>
</feature>
<dbReference type="PROSITE" id="PS50011">
    <property type="entry name" value="PROTEIN_KINASE_DOM"/>
    <property type="match status" value="1"/>
</dbReference>
<keyword evidence="15" id="KW-0675">Receptor</keyword>
<keyword evidence="11" id="KW-0418">Kinase</keyword>
<keyword evidence="12 18" id="KW-0067">ATP-binding</keyword>
<dbReference type="FunFam" id="2.60.120.200:FF:000246">
    <property type="entry name" value="L-type lectin-domain containing receptor kinase V.9"/>
    <property type="match status" value="1"/>
</dbReference>
<dbReference type="Gene3D" id="2.60.120.200">
    <property type="match status" value="1"/>
</dbReference>
<dbReference type="Pfam" id="PF00139">
    <property type="entry name" value="Lectin_legB"/>
    <property type="match status" value="1"/>
</dbReference>
<evidence type="ECO:0000259" key="22">
    <source>
        <dbReference type="PROSITE" id="PS50011"/>
    </source>
</evidence>
<keyword evidence="5" id="KW-0723">Serine/threonine-protein kinase</keyword>
<evidence type="ECO:0000256" key="14">
    <source>
        <dbReference type="ARBA" id="ARBA00023136"/>
    </source>
</evidence>
<evidence type="ECO:0000256" key="13">
    <source>
        <dbReference type="ARBA" id="ARBA00022989"/>
    </source>
</evidence>
<keyword evidence="9" id="KW-0430">Lectin</keyword>
<dbReference type="InterPro" id="IPR011009">
    <property type="entry name" value="Kinase-like_dom_sf"/>
</dbReference>
<organism evidence="23 24">
    <name type="scientific">Citrus x changshan-huyou</name>
    <dbReference type="NCBI Taxonomy" id="2935761"/>
    <lineage>
        <taxon>Eukaryota</taxon>
        <taxon>Viridiplantae</taxon>
        <taxon>Streptophyta</taxon>
        <taxon>Embryophyta</taxon>
        <taxon>Tracheophyta</taxon>
        <taxon>Spermatophyta</taxon>
        <taxon>Magnoliopsida</taxon>
        <taxon>eudicotyledons</taxon>
        <taxon>Gunneridae</taxon>
        <taxon>Pentapetalae</taxon>
        <taxon>rosids</taxon>
        <taxon>malvids</taxon>
        <taxon>Sapindales</taxon>
        <taxon>Rutaceae</taxon>
        <taxon>Aurantioideae</taxon>
        <taxon>Citrus</taxon>
    </lineage>
</organism>
<evidence type="ECO:0000256" key="17">
    <source>
        <dbReference type="ARBA" id="ARBA00048679"/>
    </source>
</evidence>
<feature type="signal peptide" evidence="21">
    <location>
        <begin position="1"/>
        <end position="25"/>
    </location>
</feature>
<accession>A0AAP0QZH3</accession>
<keyword evidence="6" id="KW-0808">Transferase</keyword>
<keyword evidence="7 20" id="KW-0812">Transmembrane</keyword>
<evidence type="ECO:0000256" key="3">
    <source>
        <dbReference type="ARBA" id="ARBA00010217"/>
    </source>
</evidence>
<evidence type="ECO:0000256" key="10">
    <source>
        <dbReference type="ARBA" id="ARBA00022741"/>
    </source>
</evidence>